<feature type="chain" id="PRO_5013166576" description="ER membrane protein complex subunit 10" evidence="1">
    <location>
        <begin position="22"/>
        <end position="213"/>
    </location>
</feature>
<name>A0A225ANH7_TALAT</name>
<dbReference type="Proteomes" id="UP000214365">
    <property type="component" value="Unassembled WGS sequence"/>
</dbReference>
<reference evidence="2 3" key="1">
    <citation type="submission" date="2015-06" db="EMBL/GenBank/DDBJ databases">
        <title>Talaromyces atroroseus IBT 11181 draft genome.</title>
        <authorList>
            <person name="Rasmussen K.B."/>
            <person name="Rasmussen S."/>
            <person name="Petersen B."/>
            <person name="Sicheritz-Ponten T."/>
            <person name="Mortensen U.H."/>
            <person name="Thrane U."/>
        </authorList>
    </citation>
    <scope>NUCLEOTIDE SEQUENCE [LARGE SCALE GENOMIC DNA]</scope>
    <source>
        <strain evidence="2 3">IBT 11181</strain>
    </source>
</reference>
<dbReference type="OrthoDB" id="1894652at2759"/>
<dbReference type="RefSeq" id="XP_020122561.1">
    <property type="nucleotide sequence ID" value="XM_020264749.1"/>
</dbReference>
<dbReference type="STRING" id="1441469.A0A225ANH7"/>
<evidence type="ECO:0000256" key="1">
    <source>
        <dbReference type="SAM" id="SignalP"/>
    </source>
</evidence>
<gene>
    <name evidence="2" type="ORF">UA08_02680</name>
</gene>
<dbReference type="GeneID" id="31002435"/>
<proteinExistence type="predicted"/>
<sequence length="213" mass="23365">MRDLLTSILFLLSLCVCYIQCQSTDSNALPKSADIYHWALDLPQPSLLAKIAYNPETLESKVLSYTPPSDSTRDGETENLYRIGFFTTAADGSKKWVGSLVSHSALGTLQKQKNDNNKNNKNVLQLYLSKSHQHDLYHVSLSKSSSAKSSESIGVELVYPDAGPLPELNKPVVLSPDGTNTEEVVEKTFFQKYWWAVLIVALLAISGGGGEGQ</sequence>
<dbReference type="AlphaFoldDB" id="A0A225ANH7"/>
<comment type="caution">
    <text evidence="2">The sequence shown here is derived from an EMBL/GenBank/DDBJ whole genome shotgun (WGS) entry which is preliminary data.</text>
</comment>
<dbReference type="Pfam" id="PF21203">
    <property type="entry name" value="ECM10"/>
    <property type="match status" value="1"/>
</dbReference>
<evidence type="ECO:0008006" key="4">
    <source>
        <dbReference type="Google" id="ProtNLM"/>
    </source>
</evidence>
<dbReference type="PANTHER" id="PTHR39219:SF1">
    <property type="entry name" value="ER MEMBRANE PROTEIN COMPLEX SUBUNIT 10"/>
    <property type="match status" value="1"/>
</dbReference>
<dbReference type="PANTHER" id="PTHR39219">
    <property type="entry name" value="ER MEMBRANE PROTEIN COMPLEX SUBUNIT 10"/>
    <property type="match status" value="1"/>
</dbReference>
<dbReference type="EMBL" id="LFMY01000003">
    <property type="protein sequence ID" value="OKL62440.1"/>
    <property type="molecule type" value="Genomic_DNA"/>
</dbReference>
<feature type="signal peptide" evidence="1">
    <location>
        <begin position="1"/>
        <end position="21"/>
    </location>
</feature>
<protein>
    <recommendedName>
        <fullName evidence="4">ER membrane protein complex subunit 10</fullName>
    </recommendedName>
</protein>
<organism evidence="2 3">
    <name type="scientific">Talaromyces atroroseus</name>
    <dbReference type="NCBI Taxonomy" id="1441469"/>
    <lineage>
        <taxon>Eukaryota</taxon>
        <taxon>Fungi</taxon>
        <taxon>Dikarya</taxon>
        <taxon>Ascomycota</taxon>
        <taxon>Pezizomycotina</taxon>
        <taxon>Eurotiomycetes</taxon>
        <taxon>Eurotiomycetidae</taxon>
        <taxon>Eurotiales</taxon>
        <taxon>Trichocomaceae</taxon>
        <taxon>Talaromyces</taxon>
        <taxon>Talaromyces sect. Trachyspermi</taxon>
    </lineage>
</organism>
<accession>A0A225ANH7</accession>
<keyword evidence="1" id="KW-0732">Signal</keyword>
<keyword evidence="3" id="KW-1185">Reference proteome</keyword>
<evidence type="ECO:0000313" key="2">
    <source>
        <dbReference type="EMBL" id="OKL62440.1"/>
    </source>
</evidence>
<evidence type="ECO:0000313" key="3">
    <source>
        <dbReference type="Proteomes" id="UP000214365"/>
    </source>
</evidence>